<dbReference type="PANTHER" id="PTHR30344:SF1">
    <property type="entry name" value="6-PHOSPHOGLUCONOLACTONASE"/>
    <property type="match status" value="1"/>
</dbReference>
<dbReference type="FunFam" id="2.130.10.10:FF:000306">
    <property type="entry name" value="3-carboxymuconate cyclase"/>
    <property type="match status" value="1"/>
</dbReference>
<protein>
    <submittedName>
        <fullName evidence="2">Lactonase family protein</fullName>
    </submittedName>
</protein>
<dbReference type="AlphaFoldDB" id="A0A516KF46"/>
<dbReference type="GO" id="GO:0005829">
    <property type="term" value="C:cytosol"/>
    <property type="evidence" value="ECO:0007669"/>
    <property type="project" value="TreeGrafter"/>
</dbReference>
<reference evidence="2 3" key="1">
    <citation type="submission" date="2019-07" db="EMBL/GenBank/DDBJ databases">
        <authorList>
            <person name="Li J."/>
        </authorList>
    </citation>
    <scope>NUCLEOTIDE SEQUENCE [LARGE SCALE GENOMIC DNA]</scope>
    <source>
        <strain evidence="2 3">TKL69</strain>
    </source>
</reference>
<dbReference type="InterPro" id="IPR011048">
    <property type="entry name" value="Haem_d1_sf"/>
</dbReference>
<dbReference type="InterPro" id="IPR050282">
    <property type="entry name" value="Cycloisomerase_2"/>
</dbReference>
<dbReference type="PANTHER" id="PTHR30344">
    <property type="entry name" value="6-PHOSPHOGLUCONOLACTONASE-RELATED"/>
    <property type="match status" value="1"/>
</dbReference>
<evidence type="ECO:0000313" key="2">
    <source>
        <dbReference type="EMBL" id="QDP39977.1"/>
    </source>
</evidence>
<dbReference type="InterPro" id="IPR019405">
    <property type="entry name" value="Lactonase_7-beta_prop"/>
</dbReference>
<evidence type="ECO:0000313" key="3">
    <source>
        <dbReference type="Proteomes" id="UP000315215"/>
    </source>
</evidence>
<organism evidence="2 3">
    <name type="scientific">Radiobacillus deserti</name>
    <dbReference type="NCBI Taxonomy" id="2594883"/>
    <lineage>
        <taxon>Bacteria</taxon>
        <taxon>Bacillati</taxon>
        <taxon>Bacillota</taxon>
        <taxon>Bacilli</taxon>
        <taxon>Bacillales</taxon>
        <taxon>Bacillaceae</taxon>
        <taxon>Radiobacillus</taxon>
    </lineage>
</organism>
<evidence type="ECO:0000256" key="1">
    <source>
        <dbReference type="ARBA" id="ARBA00005564"/>
    </source>
</evidence>
<sequence length="345" mass="38703">MGEKIKGYIGTYTKRKSEGIYSFELDVNAGNIHNIKLETELDRPTYVTLSKDKSYLLSVMKQDGYGGVAVFRTSNNGFLPISSTTYSEISSCHVSIDNSNDYVVVSNYHEGAVELYKLDQETEKINFVDVKRHEGAGPNKERQEGPHVHFADFTPDQRFIVVVDLGIDQIITYKIHNDTLQQVTALDLDPGSGPRHLVFHPNENLAYVVTELSSEVLTLQFNPENGEFVQVQRVPTIPKEFSDNNQCSAIRISEDGKFVYAANRGHDSIVVYRVNEKDGTLEFVEWVSTGGEWPRDFNLDPTGQYLVAANQETDSIVLFSRDKHTGKLSLKQGPIAAPEPICVMF</sequence>
<dbReference type="SUPFAM" id="SSF51004">
    <property type="entry name" value="C-terminal (heme d1) domain of cytochrome cd1-nitrite reductase"/>
    <property type="match status" value="1"/>
</dbReference>
<dbReference type="GO" id="GO:0017057">
    <property type="term" value="F:6-phosphogluconolactonase activity"/>
    <property type="evidence" value="ECO:0007669"/>
    <property type="project" value="TreeGrafter"/>
</dbReference>
<dbReference type="Proteomes" id="UP000315215">
    <property type="component" value="Chromosome"/>
</dbReference>
<dbReference type="Pfam" id="PF10282">
    <property type="entry name" value="Lactonase"/>
    <property type="match status" value="1"/>
</dbReference>
<dbReference type="KEGG" id="aqt:FN924_07245"/>
<dbReference type="RefSeq" id="WP_143893103.1">
    <property type="nucleotide sequence ID" value="NZ_CP041666.1"/>
</dbReference>
<accession>A0A516KF46</accession>
<comment type="similarity">
    <text evidence="1">Belongs to the cycloisomerase 2 family.</text>
</comment>
<keyword evidence="3" id="KW-1185">Reference proteome</keyword>
<dbReference type="EMBL" id="CP041666">
    <property type="protein sequence ID" value="QDP39977.1"/>
    <property type="molecule type" value="Genomic_DNA"/>
</dbReference>
<dbReference type="Gene3D" id="2.130.10.10">
    <property type="entry name" value="YVTN repeat-like/Quinoprotein amine dehydrogenase"/>
    <property type="match status" value="1"/>
</dbReference>
<name>A0A516KF46_9BACI</name>
<proteinExistence type="inferred from homology"/>
<dbReference type="OrthoDB" id="9790815at2"/>
<gene>
    <name evidence="2" type="ORF">FN924_07245</name>
</gene>
<dbReference type="InterPro" id="IPR015943">
    <property type="entry name" value="WD40/YVTN_repeat-like_dom_sf"/>
</dbReference>